<protein>
    <submittedName>
        <fullName evidence="2">LINE-1 retrotransposable element ORF2 protein</fullName>
    </submittedName>
</protein>
<dbReference type="InterPro" id="IPR043502">
    <property type="entry name" value="DNA/RNA_pol_sf"/>
</dbReference>
<accession>A0A3L6EX56</accession>
<gene>
    <name evidence="2" type="ORF">Zm00014a_017198</name>
</gene>
<evidence type="ECO:0000313" key="2">
    <source>
        <dbReference type="EMBL" id="PWZ25643.1"/>
    </source>
</evidence>
<dbReference type="Proteomes" id="UP000251960">
    <property type="component" value="Chromosome 4"/>
</dbReference>
<proteinExistence type="predicted"/>
<dbReference type="InterPro" id="IPR000477">
    <property type="entry name" value="RT_dom"/>
</dbReference>
<name>A0A3L6EX56_MAIZE</name>
<reference evidence="2 3" key="1">
    <citation type="journal article" date="2018" name="Nat. Genet.">
        <title>Extensive intraspecific gene order and gene structural variations between Mo17 and other maize genomes.</title>
        <authorList>
            <person name="Sun S."/>
            <person name="Zhou Y."/>
            <person name="Chen J."/>
            <person name="Shi J."/>
            <person name="Zhao H."/>
            <person name="Zhao H."/>
            <person name="Song W."/>
            <person name="Zhang M."/>
            <person name="Cui Y."/>
            <person name="Dong X."/>
            <person name="Liu H."/>
            <person name="Ma X."/>
            <person name="Jiao Y."/>
            <person name="Wang B."/>
            <person name="Wei X."/>
            <person name="Stein J.C."/>
            <person name="Glaubitz J.C."/>
            <person name="Lu F."/>
            <person name="Yu G."/>
            <person name="Liang C."/>
            <person name="Fengler K."/>
            <person name="Li B."/>
            <person name="Rafalski A."/>
            <person name="Schnable P.S."/>
            <person name="Ware D.H."/>
            <person name="Buckler E.S."/>
            <person name="Lai J."/>
        </authorList>
    </citation>
    <scope>NUCLEOTIDE SEQUENCE [LARGE SCALE GENOMIC DNA]</scope>
    <source>
        <strain evidence="3">cv. Missouri 17</strain>
        <tissue evidence="2">Seedling</tissue>
    </source>
</reference>
<evidence type="ECO:0000313" key="3">
    <source>
        <dbReference type="Proteomes" id="UP000251960"/>
    </source>
</evidence>
<dbReference type="PANTHER" id="PTHR33116">
    <property type="entry name" value="REVERSE TRANSCRIPTASE ZINC-BINDING DOMAIN-CONTAINING PROTEIN-RELATED-RELATED"/>
    <property type="match status" value="1"/>
</dbReference>
<dbReference type="SUPFAM" id="SSF56672">
    <property type="entry name" value="DNA/RNA polymerases"/>
    <property type="match status" value="1"/>
</dbReference>
<accession>A0A3L6EYG2</accession>
<evidence type="ECO:0000259" key="1">
    <source>
        <dbReference type="PROSITE" id="PS50878"/>
    </source>
</evidence>
<dbReference type="EMBL" id="NCVQ01000005">
    <property type="protein sequence ID" value="PWZ25643.1"/>
    <property type="molecule type" value="Genomic_DNA"/>
</dbReference>
<dbReference type="PROSITE" id="PS50878">
    <property type="entry name" value="RT_POL"/>
    <property type="match status" value="1"/>
</dbReference>
<dbReference type="EMBL" id="NCVQ01000005">
    <property type="protein sequence ID" value="PWZ25642.1"/>
    <property type="molecule type" value="Genomic_DNA"/>
</dbReference>
<sequence>MRGRNILEGVAILHETIHELHRKRLSGVILKIYFEKAYDKVKWPFLFQTLRMKGFAPKWISWVRSFIMGGSVAVNVNDDVGKFFQTKKGLRQVDPLPPILFNIVADMPAILINRAKEHGQVSGVVPHLIGGLSILQYADDTIIFMENDLEKARNMKLLLGAFEQISGLKINFHKSEVLCFGDAQDSLESYLELFGCKHGDFPLKYLGLPIHFKKLRNSDWKIIEERVEKRLASWKGKHLSIGGRLTLINSVLNSLPLYMMSFFALGS</sequence>
<dbReference type="AlphaFoldDB" id="A0A3L6EX56"/>
<organism evidence="2">
    <name type="scientific">Zea mays</name>
    <name type="common">Maize</name>
    <dbReference type="NCBI Taxonomy" id="4577"/>
    <lineage>
        <taxon>Eukaryota</taxon>
        <taxon>Viridiplantae</taxon>
        <taxon>Streptophyta</taxon>
        <taxon>Embryophyta</taxon>
        <taxon>Tracheophyta</taxon>
        <taxon>Spermatophyta</taxon>
        <taxon>Magnoliopsida</taxon>
        <taxon>Liliopsida</taxon>
        <taxon>Poales</taxon>
        <taxon>Poaceae</taxon>
        <taxon>PACMAD clade</taxon>
        <taxon>Panicoideae</taxon>
        <taxon>Andropogonodae</taxon>
        <taxon>Andropogoneae</taxon>
        <taxon>Tripsacinae</taxon>
        <taxon>Zea</taxon>
    </lineage>
</organism>
<comment type="caution">
    <text evidence="2">The sequence shown here is derived from an EMBL/GenBank/DDBJ whole genome shotgun (WGS) entry which is preliminary data.</text>
</comment>
<feature type="domain" description="Reverse transcriptase" evidence="1">
    <location>
        <begin position="1"/>
        <end position="210"/>
    </location>
</feature>
<dbReference type="CDD" id="cd01650">
    <property type="entry name" value="RT_nLTR_like"/>
    <property type="match status" value="1"/>
</dbReference>
<dbReference type="Pfam" id="PF00078">
    <property type="entry name" value="RVT_1"/>
    <property type="match status" value="1"/>
</dbReference>
<dbReference type="PANTHER" id="PTHR33116:SF87">
    <property type="entry name" value="OS01G0158850 PROTEIN"/>
    <property type="match status" value="1"/>
</dbReference>